<dbReference type="InterPro" id="IPR001647">
    <property type="entry name" value="HTH_TetR"/>
</dbReference>
<keyword evidence="3" id="KW-0804">Transcription</keyword>
<dbReference type="Pfam" id="PF16859">
    <property type="entry name" value="TetR_C_11"/>
    <property type="match status" value="1"/>
</dbReference>
<dbReference type="Gene3D" id="1.10.10.60">
    <property type="entry name" value="Homeodomain-like"/>
    <property type="match status" value="1"/>
</dbReference>
<feature type="domain" description="HTH tetR-type" evidence="5">
    <location>
        <begin position="35"/>
        <end position="95"/>
    </location>
</feature>
<evidence type="ECO:0000313" key="7">
    <source>
        <dbReference type="Proteomes" id="UP000274762"/>
    </source>
</evidence>
<evidence type="ECO:0000256" key="3">
    <source>
        <dbReference type="ARBA" id="ARBA00023163"/>
    </source>
</evidence>
<evidence type="ECO:0000256" key="1">
    <source>
        <dbReference type="ARBA" id="ARBA00023015"/>
    </source>
</evidence>
<dbReference type="SUPFAM" id="SSF48498">
    <property type="entry name" value="Tetracyclin repressor-like, C-terminal domain"/>
    <property type="match status" value="1"/>
</dbReference>
<protein>
    <submittedName>
        <fullName evidence="6">TetR family transcriptional regulator</fullName>
    </submittedName>
</protein>
<gene>
    <name evidence="6" type="ORF">DFJ75_4047</name>
</gene>
<evidence type="ECO:0000256" key="2">
    <source>
        <dbReference type="ARBA" id="ARBA00023125"/>
    </source>
</evidence>
<reference evidence="6 7" key="1">
    <citation type="submission" date="2018-10" db="EMBL/GenBank/DDBJ databases">
        <title>Sequencing the genomes of 1000 actinobacteria strains.</title>
        <authorList>
            <person name="Klenk H.-P."/>
        </authorList>
    </citation>
    <scope>NUCLEOTIDE SEQUENCE [LARGE SCALE GENOMIC DNA]</scope>
    <source>
        <strain evidence="6 7">DSM 44343</strain>
    </source>
</reference>
<dbReference type="PRINTS" id="PR00455">
    <property type="entry name" value="HTHTETR"/>
</dbReference>
<dbReference type="Pfam" id="PF00440">
    <property type="entry name" value="TetR_N"/>
    <property type="match status" value="1"/>
</dbReference>
<name>A0A495K9Z9_WILMA</name>
<dbReference type="InterPro" id="IPR011075">
    <property type="entry name" value="TetR_C"/>
</dbReference>
<evidence type="ECO:0000256" key="4">
    <source>
        <dbReference type="PROSITE-ProRule" id="PRU00335"/>
    </source>
</evidence>
<evidence type="ECO:0000259" key="5">
    <source>
        <dbReference type="PROSITE" id="PS50977"/>
    </source>
</evidence>
<keyword evidence="1" id="KW-0805">Transcription regulation</keyword>
<dbReference type="InterPro" id="IPR050109">
    <property type="entry name" value="HTH-type_TetR-like_transc_reg"/>
</dbReference>
<dbReference type="Proteomes" id="UP000274762">
    <property type="component" value="Unassembled WGS sequence"/>
</dbReference>
<comment type="caution">
    <text evidence="6">The sequence shown here is derived from an EMBL/GenBank/DDBJ whole genome shotgun (WGS) entry which is preliminary data.</text>
</comment>
<dbReference type="GO" id="GO:0003700">
    <property type="term" value="F:DNA-binding transcription factor activity"/>
    <property type="evidence" value="ECO:0007669"/>
    <property type="project" value="TreeGrafter"/>
</dbReference>
<dbReference type="PANTHER" id="PTHR30055:SF148">
    <property type="entry name" value="TETR-FAMILY TRANSCRIPTIONAL REGULATOR"/>
    <property type="match status" value="1"/>
</dbReference>
<dbReference type="Gene3D" id="1.10.357.10">
    <property type="entry name" value="Tetracycline Repressor, domain 2"/>
    <property type="match status" value="1"/>
</dbReference>
<keyword evidence="2 4" id="KW-0238">DNA-binding</keyword>
<dbReference type="PANTHER" id="PTHR30055">
    <property type="entry name" value="HTH-TYPE TRANSCRIPTIONAL REGULATOR RUTR"/>
    <property type="match status" value="1"/>
</dbReference>
<sequence length="211" mass="23978">MVADFTNIRLRNNRTRPLAYARYVTEQPAVDARITRTRQVVIEAMHRIFEEEGASGLTHQRVALKAGVGRATIYRHWPTTLDLLVDTLRDIDQTIMQPGDEPFDEWLRNQLTHAAAELALPTSQQFIALMIAEADNHTVIADLGAELIERTYRVMEGMIDQAVERGELDQKLDRTDVVARTLGPIIYRTAMQRLDVTPGFIDQIVDSVARR</sequence>
<dbReference type="GO" id="GO:0000976">
    <property type="term" value="F:transcription cis-regulatory region binding"/>
    <property type="evidence" value="ECO:0007669"/>
    <property type="project" value="TreeGrafter"/>
</dbReference>
<dbReference type="InterPro" id="IPR036271">
    <property type="entry name" value="Tet_transcr_reg_TetR-rel_C_sf"/>
</dbReference>
<dbReference type="SUPFAM" id="SSF46689">
    <property type="entry name" value="Homeodomain-like"/>
    <property type="match status" value="1"/>
</dbReference>
<feature type="DNA-binding region" description="H-T-H motif" evidence="4">
    <location>
        <begin position="58"/>
        <end position="77"/>
    </location>
</feature>
<dbReference type="PROSITE" id="PS50977">
    <property type="entry name" value="HTH_TETR_2"/>
    <property type="match status" value="1"/>
</dbReference>
<dbReference type="EMBL" id="RBKV01000001">
    <property type="protein sequence ID" value="RKR97182.1"/>
    <property type="molecule type" value="Genomic_DNA"/>
</dbReference>
<dbReference type="AlphaFoldDB" id="A0A495K9Z9"/>
<accession>A0A495K9Z9</accession>
<organism evidence="6 7">
    <name type="scientific">Williamsia marianensis</name>
    <dbReference type="NCBI Taxonomy" id="85044"/>
    <lineage>
        <taxon>Bacteria</taxon>
        <taxon>Bacillati</taxon>
        <taxon>Actinomycetota</taxon>
        <taxon>Actinomycetes</taxon>
        <taxon>Mycobacteriales</taxon>
        <taxon>Nocardiaceae</taxon>
        <taxon>Williamsia</taxon>
    </lineage>
</organism>
<evidence type="ECO:0000313" key="6">
    <source>
        <dbReference type="EMBL" id="RKR97182.1"/>
    </source>
</evidence>
<dbReference type="InterPro" id="IPR009057">
    <property type="entry name" value="Homeodomain-like_sf"/>
</dbReference>
<proteinExistence type="predicted"/>